<evidence type="ECO:0000313" key="13">
    <source>
        <dbReference type="Proteomes" id="UP000218281"/>
    </source>
</evidence>
<reference evidence="12 13" key="1">
    <citation type="submission" date="2017-08" db="EMBL/GenBank/DDBJ databases">
        <title>Whole genome sequences of 6 clinical strains closest to Corynebacterium imitans.</title>
        <authorList>
            <person name="Bernier A.-M."/>
            <person name="Burdz T."/>
            <person name="Bernard K."/>
        </authorList>
    </citation>
    <scope>NUCLEOTIDE SEQUENCE [LARGE SCALE GENOMIC DNA]</scope>
    <source>
        <strain evidence="10 12">NML92-0415</strain>
        <strain evidence="9 13">NML93-0607</strain>
    </source>
</reference>
<keyword evidence="2 6" id="KW-0049">Antioxidant</keyword>
<keyword evidence="13" id="KW-1185">Reference proteome</keyword>
<keyword evidence="3 6" id="KW-0560">Oxidoreductase</keyword>
<dbReference type="Pfam" id="PF08534">
    <property type="entry name" value="Redoxin"/>
    <property type="match status" value="1"/>
</dbReference>
<evidence type="ECO:0000313" key="11">
    <source>
        <dbReference type="Proteomes" id="UP000215771"/>
    </source>
</evidence>
<sequence>MATVTFEGNETTTSGELPKVGDALPNATLVAGDLSEKSLADYSGKRLVLNIFPSLDTGVCANSVRKFNELAASLDNTEVLCISKDLPFAQQRFCAAEGIESVEALSAFRSSFADDFGLTLEGSPLKGLCARAVVVTDADHKVIHTELVSEITTEPDYQAAEDALK</sequence>
<dbReference type="NCBIfam" id="NF001808">
    <property type="entry name" value="PRK00522.1"/>
    <property type="match status" value="1"/>
</dbReference>
<dbReference type="InterPro" id="IPR013766">
    <property type="entry name" value="Thioredoxin_domain"/>
</dbReference>
<reference evidence="8 11" key="2">
    <citation type="submission" date="2017-08" db="EMBL/GenBank/DDBJ databases">
        <authorList>
            <person name="de Groot N.N."/>
        </authorList>
    </citation>
    <scope>NUCLEOTIDE SEQUENCE [LARGE SCALE GENOMIC DNA]</scope>
    <source>
        <strain evidence="8 11">NBT06-6</strain>
    </source>
</reference>
<dbReference type="InterPro" id="IPR050455">
    <property type="entry name" value="Tpx_Peroxidase_subfamily"/>
</dbReference>
<dbReference type="InterPro" id="IPR002065">
    <property type="entry name" value="TPX"/>
</dbReference>
<evidence type="ECO:0000256" key="2">
    <source>
        <dbReference type="ARBA" id="ARBA00022862"/>
    </source>
</evidence>
<comment type="miscellaneous">
    <text evidence="6">The active site is a conserved redox-active cysteine residue, the peroxidatic cysteine (C(P)), which makes the nucleophilic attack on the peroxide substrate. The peroxide oxidizes the C(P)-SH to cysteine sulfenic acid (C(P)-SOH), which then reacts with another cysteine residue, the resolving cysteine (C(R)), to form a disulfide bridge. The disulfide is subsequently reduced by an appropriate electron donor to complete the catalytic cycle. In this atypical 2-Cys peroxiredoxin, C(R) is present in the same subunit to form an intramolecular disulfide. The disulfide is subsequently reduced by thioredoxin.</text>
</comment>
<proteinExistence type="inferred from homology"/>
<feature type="domain" description="Thioredoxin" evidence="7">
    <location>
        <begin position="18"/>
        <end position="165"/>
    </location>
</feature>
<evidence type="ECO:0000256" key="3">
    <source>
        <dbReference type="ARBA" id="ARBA00023002"/>
    </source>
</evidence>
<evidence type="ECO:0000313" key="9">
    <source>
        <dbReference type="EMBL" id="PAT05464.1"/>
    </source>
</evidence>
<comment type="caution">
    <text evidence="8">The sequence shown here is derived from an EMBL/GenBank/DDBJ whole genome shotgun (WGS) entry which is preliminary data.</text>
</comment>
<dbReference type="SUPFAM" id="SSF52833">
    <property type="entry name" value="Thioredoxin-like"/>
    <property type="match status" value="1"/>
</dbReference>
<feature type="disulfide bond" description="Redox-active" evidence="6">
    <location>
        <begin position="60"/>
        <end position="94"/>
    </location>
</feature>
<dbReference type="Gene3D" id="3.40.30.10">
    <property type="entry name" value="Glutaredoxin"/>
    <property type="match status" value="1"/>
</dbReference>
<protein>
    <recommendedName>
        <fullName evidence="6">Thiol peroxidase</fullName>
        <shortName evidence="6">Tpx</shortName>
        <ecNumber evidence="6">1.11.1.24</ecNumber>
    </recommendedName>
    <alternativeName>
        <fullName evidence="6">Peroxiredoxin tpx</fullName>
        <shortName evidence="6">Prx</shortName>
    </alternativeName>
    <alternativeName>
        <fullName evidence="6">Thioredoxin peroxidase</fullName>
    </alternativeName>
    <alternativeName>
        <fullName evidence="6">Thioredoxin-dependent peroxiredoxin</fullName>
    </alternativeName>
</protein>
<evidence type="ECO:0000256" key="4">
    <source>
        <dbReference type="ARBA" id="ARBA00023157"/>
    </source>
</evidence>
<evidence type="ECO:0000256" key="5">
    <source>
        <dbReference type="ARBA" id="ARBA00023284"/>
    </source>
</evidence>
<evidence type="ECO:0000259" key="7">
    <source>
        <dbReference type="PROSITE" id="PS51352"/>
    </source>
</evidence>
<dbReference type="Proteomes" id="UP000215771">
    <property type="component" value="Unassembled WGS sequence"/>
</dbReference>
<evidence type="ECO:0000313" key="8">
    <source>
        <dbReference type="EMBL" id="PAJ70176.1"/>
    </source>
</evidence>
<comment type="subunit">
    <text evidence="6">Homodimer.</text>
</comment>
<gene>
    <name evidence="6" type="primary">tpx</name>
    <name evidence="8" type="ORF">CIG21_04805</name>
    <name evidence="10" type="ORF">CKJ80_04490</name>
    <name evidence="9" type="ORF">CKJ81_09915</name>
</gene>
<dbReference type="Proteomes" id="UP000218041">
    <property type="component" value="Unassembled WGS sequence"/>
</dbReference>
<keyword evidence="1 6" id="KW-0575">Peroxidase</keyword>
<dbReference type="InterPro" id="IPR018219">
    <property type="entry name" value="Tpx_CS"/>
</dbReference>
<dbReference type="InterPro" id="IPR036249">
    <property type="entry name" value="Thioredoxin-like_sf"/>
</dbReference>
<dbReference type="EMBL" id="NQMQ01000010">
    <property type="protein sequence ID" value="PAJ70176.1"/>
    <property type="molecule type" value="Genomic_DNA"/>
</dbReference>
<evidence type="ECO:0000313" key="10">
    <source>
        <dbReference type="EMBL" id="PAT10984.1"/>
    </source>
</evidence>
<dbReference type="AlphaFoldDB" id="A0A269PFW0"/>
<evidence type="ECO:0000313" key="12">
    <source>
        <dbReference type="Proteomes" id="UP000218041"/>
    </source>
</evidence>
<dbReference type="PROSITE" id="PS51352">
    <property type="entry name" value="THIOREDOXIN_2"/>
    <property type="match status" value="1"/>
</dbReference>
<keyword evidence="5 6" id="KW-0676">Redox-active center</keyword>
<dbReference type="EMBL" id="NSGP01000004">
    <property type="protein sequence ID" value="PAT10984.1"/>
    <property type="molecule type" value="Genomic_DNA"/>
</dbReference>
<dbReference type="InterPro" id="IPR013740">
    <property type="entry name" value="Redoxin"/>
</dbReference>
<dbReference type="HAMAP" id="MF_00269">
    <property type="entry name" value="Tpx"/>
    <property type="match status" value="1"/>
</dbReference>
<dbReference type="PANTHER" id="PTHR43110">
    <property type="entry name" value="THIOL PEROXIDASE"/>
    <property type="match status" value="1"/>
</dbReference>
<accession>A0A269PFW0</accession>
<comment type="catalytic activity">
    <reaction evidence="6">
        <text>a hydroperoxide + [thioredoxin]-dithiol = an alcohol + [thioredoxin]-disulfide + H2O</text>
        <dbReference type="Rhea" id="RHEA:62620"/>
        <dbReference type="Rhea" id="RHEA-COMP:10698"/>
        <dbReference type="Rhea" id="RHEA-COMP:10700"/>
        <dbReference type="ChEBI" id="CHEBI:15377"/>
        <dbReference type="ChEBI" id="CHEBI:29950"/>
        <dbReference type="ChEBI" id="CHEBI:30879"/>
        <dbReference type="ChEBI" id="CHEBI:35924"/>
        <dbReference type="ChEBI" id="CHEBI:50058"/>
        <dbReference type="EC" id="1.11.1.24"/>
    </reaction>
</comment>
<dbReference type="PANTHER" id="PTHR43110:SF1">
    <property type="entry name" value="THIOL PEROXIDASE"/>
    <property type="match status" value="1"/>
</dbReference>
<dbReference type="Proteomes" id="UP000218281">
    <property type="component" value="Unassembled WGS sequence"/>
</dbReference>
<dbReference type="EMBL" id="NSGO01000009">
    <property type="protein sequence ID" value="PAT05464.1"/>
    <property type="molecule type" value="Genomic_DNA"/>
</dbReference>
<name>A0A269PFW0_9CORY</name>
<evidence type="ECO:0000256" key="1">
    <source>
        <dbReference type="ARBA" id="ARBA00022559"/>
    </source>
</evidence>
<dbReference type="PROSITE" id="PS01265">
    <property type="entry name" value="TPX"/>
    <property type="match status" value="1"/>
</dbReference>
<dbReference type="RefSeq" id="WP_095276315.1">
    <property type="nucleotide sequence ID" value="NZ_CP047655.1"/>
</dbReference>
<feature type="active site" description="Cysteine sulfenic acid (-SOH) intermediate" evidence="6">
    <location>
        <position position="60"/>
    </location>
</feature>
<dbReference type="CDD" id="cd03014">
    <property type="entry name" value="PRX_Atyp2cys"/>
    <property type="match status" value="1"/>
</dbReference>
<comment type="similarity">
    <text evidence="6">Belongs to the peroxiredoxin family. Tpx subfamily.</text>
</comment>
<evidence type="ECO:0000256" key="6">
    <source>
        <dbReference type="HAMAP-Rule" id="MF_00269"/>
    </source>
</evidence>
<dbReference type="EC" id="1.11.1.24" evidence="6"/>
<comment type="function">
    <text evidence="6">Thiol-specific peroxidase that catalyzes the reduction of hydrogen peroxide and organic hydroperoxides to water and alcohols, respectively. Plays a role in cell protection against oxidative stress by detoxifying peroxides.</text>
</comment>
<dbReference type="GO" id="GO:0008379">
    <property type="term" value="F:thioredoxin peroxidase activity"/>
    <property type="evidence" value="ECO:0007669"/>
    <property type="project" value="UniProtKB-UniRule"/>
</dbReference>
<keyword evidence="4 6" id="KW-1015">Disulfide bond</keyword>
<organism evidence="8 11">
    <name type="scientific">Corynebacterium hadale</name>
    <dbReference type="NCBI Taxonomy" id="2026255"/>
    <lineage>
        <taxon>Bacteria</taxon>
        <taxon>Bacillati</taxon>
        <taxon>Actinomycetota</taxon>
        <taxon>Actinomycetes</taxon>
        <taxon>Mycobacteriales</taxon>
        <taxon>Corynebacteriaceae</taxon>
        <taxon>Corynebacterium</taxon>
    </lineage>
</organism>